<accession>S2KJQ2</accession>
<reference evidence="1 2" key="1">
    <citation type="journal article" date="2013" name="Genome Announc.">
        <title>Draft genome sequence of the moderately halophilic gammaproteobacterium Halomonas anticariensis FP35.</title>
        <authorList>
            <person name="Tahrioui A."/>
            <person name="Quesada E."/>
            <person name="Llamas I."/>
        </authorList>
    </citation>
    <scope>NUCLEOTIDE SEQUENCE [LARGE SCALE GENOMIC DNA]</scope>
    <source>
        <strain evidence="2">DSM 16096 / CECT 5854 / LMG 22089 / FP35</strain>
    </source>
</reference>
<protein>
    <submittedName>
        <fullName evidence="1">Uncharacterized protein</fullName>
    </submittedName>
</protein>
<dbReference type="STRING" id="1121939.L861_12660"/>
<keyword evidence="2" id="KW-1185">Reference proteome</keyword>
<name>S2KJQ2_LITA3</name>
<evidence type="ECO:0000313" key="1">
    <source>
        <dbReference type="EMBL" id="EPC00638.1"/>
    </source>
</evidence>
<sequence>MSGMHRWLLKVSVMEHAYLVFLKGDEHNNRYMECLWQITDKYVRDILQITASFTARELA</sequence>
<organism evidence="1 2">
    <name type="scientific">Litchfieldella anticariensis (strain DSM 16096 / CECT 5854 / CIP 108499 / LMG 22089 / FP35)</name>
    <name type="common">Halomonas anticariensis</name>
    <dbReference type="NCBI Taxonomy" id="1121939"/>
    <lineage>
        <taxon>Bacteria</taxon>
        <taxon>Pseudomonadati</taxon>
        <taxon>Pseudomonadota</taxon>
        <taxon>Gammaproteobacteria</taxon>
        <taxon>Oceanospirillales</taxon>
        <taxon>Halomonadaceae</taxon>
        <taxon>Litchfieldella</taxon>
    </lineage>
</organism>
<proteinExistence type="predicted"/>
<dbReference type="Proteomes" id="UP000014463">
    <property type="component" value="Unassembled WGS sequence"/>
</dbReference>
<evidence type="ECO:0000313" key="2">
    <source>
        <dbReference type="Proteomes" id="UP000014463"/>
    </source>
</evidence>
<gene>
    <name evidence="1" type="ORF">L861_12660</name>
</gene>
<dbReference type="AlphaFoldDB" id="S2KJQ2"/>
<dbReference type="EMBL" id="ASTJ01000039">
    <property type="protein sequence ID" value="EPC00638.1"/>
    <property type="molecule type" value="Genomic_DNA"/>
</dbReference>
<comment type="caution">
    <text evidence="1">The sequence shown here is derived from an EMBL/GenBank/DDBJ whole genome shotgun (WGS) entry which is preliminary data.</text>
</comment>